<dbReference type="Pfam" id="PF02753">
    <property type="entry name" value="PapD_C"/>
    <property type="match status" value="1"/>
</dbReference>
<keyword evidence="5" id="KW-0812">Transmembrane</keyword>
<dbReference type="InterPro" id="IPR013783">
    <property type="entry name" value="Ig-like_fold"/>
</dbReference>
<dbReference type="AlphaFoldDB" id="A0AA38Y177"/>
<organism evidence="16">
    <name type="scientific">Knufia peltigerae</name>
    <dbReference type="NCBI Taxonomy" id="1002370"/>
    <lineage>
        <taxon>Eukaryota</taxon>
        <taxon>Fungi</taxon>
        <taxon>Dikarya</taxon>
        <taxon>Ascomycota</taxon>
        <taxon>Pezizomycotina</taxon>
        <taxon>Eurotiomycetes</taxon>
        <taxon>Chaetothyriomycetidae</taxon>
        <taxon>Chaetothyriales</taxon>
        <taxon>Trichomeriaceae</taxon>
        <taxon>Knufia</taxon>
    </lineage>
</organism>
<keyword evidence="10" id="KW-0998">Cell outer membrane</keyword>
<evidence type="ECO:0000256" key="2">
    <source>
        <dbReference type="ARBA" id="ARBA00004442"/>
    </source>
</evidence>
<evidence type="ECO:0000256" key="4">
    <source>
        <dbReference type="ARBA" id="ARBA00022452"/>
    </source>
</evidence>
<evidence type="ECO:0000313" key="16">
    <source>
        <dbReference type="EMBL" id="KAJ9632689.1"/>
    </source>
</evidence>
<dbReference type="PANTHER" id="PTHR30451:SF20">
    <property type="entry name" value="FIMBRIAE USHER"/>
    <property type="match status" value="1"/>
</dbReference>
<dbReference type="SUPFAM" id="SSF49354">
    <property type="entry name" value="PapD-like"/>
    <property type="match status" value="1"/>
</dbReference>
<dbReference type="SUPFAM" id="SSF141729">
    <property type="entry name" value="FimD N-terminal domain-like"/>
    <property type="match status" value="1"/>
</dbReference>
<keyword evidence="6 11" id="KW-0732">Signal</keyword>
<reference evidence="16" key="1">
    <citation type="submission" date="2022-10" db="EMBL/GenBank/DDBJ databases">
        <title>Culturing micro-colonial fungi from biological soil crusts in the Mojave desert and describing Neophaeococcomyces mojavensis, and introducing the new genera and species Taxawa tesnikishii.</title>
        <authorList>
            <person name="Kurbessoian T."/>
            <person name="Stajich J.E."/>
        </authorList>
    </citation>
    <scope>NUCLEOTIDE SEQUENCE</scope>
    <source>
        <strain evidence="16">TK_35</strain>
    </source>
</reference>
<dbReference type="InterPro" id="IPR037224">
    <property type="entry name" value="PapC_N_sf"/>
</dbReference>
<evidence type="ECO:0000259" key="15">
    <source>
        <dbReference type="Pfam" id="PF13954"/>
    </source>
</evidence>
<dbReference type="GO" id="GO:0015473">
    <property type="term" value="F:fimbrial usher porin activity"/>
    <property type="evidence" value="ECO:0007669"/>
    <property type="project" value="InterPro"/>
</dbReference>
<dbReference type="InterPro" id="IPR036316">
    <property type="entry name" value="Pili_assmbl_chap_C_dom_sf"/>
</dbReference>
<evidence type="ECO:0000256" key="3">
    <source>
        <dbReference type="ARBA" id="ARBA00022448"/>
    </source>
</evidence>
<dbReference type="InterPro" id="IPR042186">
    <property type="entry name" value="FimD_plug_dom"/>
</dbReference>
<evidence type="ECO:0000259" key="14">
    <source>
        <dbReference type="Pfam" id="PF13953"/>
    </source>
</evidence>
<evidence type="ECO:0000256" key="10">
    <source>
        <dbReference type="ARBA" id="ARBA00023237"/>
    </source>
</evidence>
<protein>
    <recommendedName>
        <fullName evidence="17">Fimbrial protein</fullName>
    </recommendedName>
</protein>
<dbReference type="Pfam" id="PF13953">
    <property type="entry name" value="PapC_C"/>
    <property type="match status" value="1"/>
</dbReference>
<feature type="domain" description="Pili assembly chaperone C-terminal" evidence="13">
    <location>
        <begin position="171"/>
        <end position="231"/>
    </location>
</feature>
<dbReference type="InterPro" id="IPR025885">
    <property type="entry name" value="PapC_N"/>
</dbReference>
<dbReference type="FunFam" id="2.60.40.2610:FF:000001">
    <property type="entry name" value="Outer membrane fimbrial usher protein"/>
    <property type="match status" value="1"/>
</dbReference>
<dbReference type="GO" id="GO:0016020">
    <property type="term" value="C:membrane"/>
    <property type="evidence" value="ECO:0007669"/>
    <property type="project" value="InterPro"/>
</dbReference>
<dbReference type="InterPro" id="IPR016148">
    <property type="entry name" value="Pili_assmbl_chaperone_C"/>
</dbReference>
<comment type="caution">
    <text evidence="16">The sequence shown here is derived from an EMBL/GenBank/DDBJ whole genome shotgun (WGS) entry which is preliminary data.</text>
</comment>
<dbReference type="Gene3D" id="2.60.40.10">
    <property type="entry name" value="Immunoglobulins"/>
    <property type="match status" value="2"/>
</dbReference>
<dbReference type="Gene3D" id="3.10.20.410">
    <property type="match status" value="1"/>
</dbReference>
<evidence type="ECO:0008006" key="17">
    <source>
        <dbReference type="Google" id="ProtNLM"/>
    </source>
</evidence>
<keyword evidence="8" id="KW-0472">Membrane</keyword>
<dbReference type="PRINTS" id="PR00969">
    <property type="entry name" value="CHAPERONPILI"/>
</dbReference>
<keyword evidence="4" id="KW-1134">Transmembrane beta strand</keyword>
<evidence type="ECO:0000256" key="9">
    <source>
        <dbReference type="ARBA" id="ARBA00023186"/>
    </source>
</evidence>
<evidence type="ECO:0000256" key="7">
    <source>
        <dbReference type="ARBA" id="ARBA00022764"/>
    </source>
</evidence>
<evidence type="ECO:0000256" key="5">
    <source>
        <dbReference type="ARBA" id="ARBA00022692"/>
    </source>
</evidence>
<dbReference type="FunFam" id="2.60.40.10:FF:000458">
    <property type="entry name" value="Molecular chaperone FimC"/>
    <property type="match status" value="1"/>
</dbReference>
<dbReference type="FunFam" id="2.60.40.3110:FF:000001">
    <property type="entry name" value="Putative fimbrial outer membrane usher"/>
    <property type="match status" value="1"/>
</dbReference>
<feature type="domain" description="Pili assembly chaperone N-terminal" evidence="12">
    <location>
        <begin position="25"/>
        <end position="149"/>
    </location>
</feature>
<dbReference type="SUPFAM" id="SSF49584">
    <property type="entry name" value="Periplasmic chaperone C-domain"/>
    <property type="match status" value="1"/>
</dbReference>
<dbReference type="InterPro" id="IPR000015">
    <property type="entry name" value="Fimb_usher"/>
</dbReference>
<proteinExistence type="predicted"/>
<accession>A0AA38Y177</accession>
<dbReference type="EMBL" id="JAPDRN010000054">
    <property type="protein sequence ID" value="KAJ9632689.1"/>
    <property type="molecule type" value="Genomic_DNA"/>
</dbReference>
<name>A0AA38Y177_9EURO</name>
<dbReference type="Pfam" id="PF13954">
    <property type="entry name" value="PapC_N"/>
    <property type="match status" value="1"/>
</dbReference>
<dbReference type="InterPro" id="IPR025949">
    <property type="entry name" value="PapC-like_C"/>
</dbReference>
<evidence type="ECO:0000259" key="12">
    <source>
        <dbReference type="Pfam" id="PF00345"/>
    </source>
</evidence>
<dbReference type="Gene3D" id="2.60.40.3110">
    <property type="match status" value="1"/>
</dbReference>
<dbReference type="PANTHER" id="PTHR30451">
    <property type="entry name" value="OUTER MEMBRANE USHER PROTEIN"/>
    <property type="match status" value="1"/>
</dbReference>
<evidence type="ECO:0000256" key="1">
    <source>
        <dbReference type="ARBA" id="ARBA00004196"/>
    </source>
</evidence>
<dbReference type="Pfam" id="PF00345">
    <property type="entry name" value="PapD_N"/>
    <property type="match status" value="1"/>
</dbReference>
<evidence type="ECO:0000256" key="8">
    <source>
        <dbReference type="ARBA" id="ARBA00023136"/>
    </source>
</evidence>
<keyword evidence="3" id="KW-0813">Transport</keyword>
<dbReference type="InterPro" id="IPR016147">
    <property type="entry name" value="Pili_assmbl_chaperone_N"/>
</dbReference>
<comment type="subcellular location">
    <subcellularLocation>
        <location evidence="1">Cell envelope</location>
    </subcellularLocation>
    <subcellularLocation>
        <location evidence="2">Cell outer membrane</location>
    </subcellularLocation>
</comment>
<feature type="chain" id="PRO_5041328860" description="Fimbrial protein" evidence="11">
    <location>
        <begin position="25"/>
        <end position="1098"/>
    </location>
</feature>
<dbReference type="GO" id="GO:0071555">
    <property type="term" value="P:cell wall organization"/>
    <property type="evidence" value="ECO:0007669"/>
    <property type="project" value="InterPro"/>
</dbReference>
<evidence type="ECO:0000256" key="6">
    <source>
        <dbReference type="ARBA" id="ARBA00022729"/>
    </source>
</evidence>
<dbReference type="InterPro" id="IPR043142">
    <property type="entry name" value="PapC-like_C_sf"/>
</dbReference>
<dbReference type="Gene3D" id="2.60.40.2070">
    <property type="match status" value="1"/>
</dbReference>
<feature type="domain" description="PapC-like C-terminal" evidence="14">
    <location>
        <begin position="1016"/>
        <end position="1080"/>
    </location>
</feature>
<evidence type="ECO:0000259" key="13">
    <source>
        <dbReference type="Pfam" id="PF02753"/>
    </source>
</evidence>
<dbReference type="Gene3D" id="2.60.40.2610">
    <property type="entry name" value="Outer membrane usher protein FimD, plug domain"/>
    <property type="match status" value="1"/>
</dbReference>
<keyword evidence="7" id="KW-0574">Periplasm</keyword>
<sequence length="1098" mass="118300">MKALFPRALLLAASTLAFCQIASAGVVVNGTRVIYPAQSREVTVQVDNVGDSPALVQAWVDSGDADQTADTSDAPFVLTPPISRVEPGRSQALRLIFSGAQLPTDHESVFWLNVLDVPPSPESADSGEQNYLQVAFRSRLKLFYRPQGLKGVANDAPAALRWTRSGDRLRVENPSPFHVTLAEVHAVTGSGERPVDEQGKMVAPKQSLDFAAPAGIEQVRFITINDYGGRVEHTIRLVIGNRLTLSIHQALCLLAAGVACPGWALAAPANLGEQALMAQSSAATARAPEQAQFNSSFLSGQAKQVDLAAFSNGNPMVAGNYRVDVYVNGAWQGRRDLQFKADAQGRVDACLDLATLEELGVDSEAILLQQDPSATLDKAACAPVQQRMANAYGAYDSGNLRYDLSIPQAFMRREARGYVNPALWDRGINAGFVGYSFNAIDSDSRTDGGNRNRSAYLGLNAGLNLGGWQFRHDSNLTWNEGDGRHWQSIATYAQRGIPQVRGMLTLGEAYTSGELFDSIGYRGASLASDDRMLPDSLRGYAPIVRGIAETNARVEVRQNQQLIYSASVSPGNFVIDDLYPTGYGGDLEVSVVEADGRRREFKVPFGSVPQMLRAGVSRYAITAGQVRNKQLRDEPWLMQGTYQRGIGNQLTLYGGSALSDGYLSLLYGIGVSTPLGAFAADVTHARTSFDHYGNSTGASVRLSYSNMIGETGTNLTLAAYRYSTEGFYSLQDALYARDADDRGIDPSTRGRQRSQFQLTLNQPLGRRWGALYVTGSVRDFYDRPGTAKQYQVGYNNAWRSVNFGFSALRTEEGALGRSDTQYLLSMSVPLGRGTRPVSLSADVGVRERGGYDSSRVGITGAAGVDNNFSYGVALSDTRDGGTTAVGNAEYRSRYTALNATYGHSRDFRQASFGANGSLVMHSGGVTLTPQRGETMVLVEAPGARDAMVSNAPGLRIDGRGYAVVPYVSPYRLNTVTLDPQGMAHDVELESSSQSIAPFAGAISYLRFDTRKGNALLIQVRNADGRTLPFGAQVKDETGQPVGMVSQGGRLYVRSEKNQGSLQVEWGSGADQRCTVDYQVPAGADASKTGFIPLEAACR</sequence>
<evidence type="ECO:0000256" key="11">
    <source>
        <dbReference type="SAM" id="SignalP"/>
    </source>
</evidence>
<feature type="signal peptide" evidence="11">
    <location>
        <begin position="1"/>
        <end position="24"/>
    </location>
</feature>
<dbReference type="Pfam" id="PF00577">
    <property type="entry name" value="Usher"/>
    <property type="match status" value="1"/>
</dbReference>
<keyword evidence="9" id="KW-0143">Chaperone</keyword>
<dbReference type="InterPro" id="IPR001829">
    <property type="entry name" value="Pili_assmbl_chaperone_bac"/>
</dbReference>
<dbReference type="InterPro" id="IPR008962">
    <property type="entry name" value="PapD-like_sf"/>
</dbReference>
<feature type="domain" description="PapC N-terminal" evidence="15">
    <location>
        <begin position="292"/>
        <end position="439"/>
    </location>
</feature>
<gene>
    <name evidence="16" type="ORF">H2204_007776</name>
</gene>